<keyword evidence="2" id="KW-1185">Reference proteome</keyword>
<dbReference type="PANTHER" id="PTHR30043">
    <property type="entry name" value="PHOSPHONATES TRANSPORT SYSTEM PERMEASE PROTEIN"/>
    <property type="match status" value="1"/>
</dbReference>
<reference evidence="1 2" key="2">
    <citation type="journal article" date="2019" name="Int. J. Syst. Evol. Microbiol.">
        <title>Anaerobacillus isosaccharinicus sp. nov., an alkaliphilic bacterium which degrades isosaccharinic acid.</title>
        <authorList>
            <person name="Bassil N.M."/>
            <person name="Lloyd J.R."/>
        </authorList>
    </citation>
    <scope>NUCLEOTIDE SEQUENCE [LARGE SCALE GENOMIC DNA]</scope>
    <source>
        <strain evidence="1 2">NB2006</strain>
    </source>
</reference>
<dbReference type="EMBL" id="CP063356">
    <property type="protein sequence ID" value="QOY38583.2"/>
    <property type="molecule type" value="Genomic_DNA"/>
</dbReference>
<sequence length="289" mass="31605">MVLEKFTKAEPNASVLIEQYLAKPIKVKQLTKSVLVIRATLLSLLLITIYGFYFYDYKGINVFEAIIGTIANFKIMFTEAHFNNFTFTEGVYAATVTLSLAVLTTLFGAMIALFLGLLAARNLSTPGVSNAIRGVVAIVRAVQTVLWVLIFAIAAGLGSVAAVVGMTFHSVSYLVKVYSESFEELDEGVIEALKASGASWWQIVFQAVIPSTMSYLISWTFLRFEINFGVAIAMGAAAAAGGIGFELFMASAFYYDIRELGTITYFVLFIAIMLEVLATKIKSKLRVSH</sequence>
<dbReference type="Proteomes" id="UP000180175">
    <property type="component" value="Chromosome"/>
</dbReference>
<dbReference type="CDD" id="cd06261">
    <property type="entry name" value="TM_PBP2"/>
    <property type="match status" value="1"/>
</dbReference>
<reference evidence="1 2" key="1">
    <citation type="journal article" date="2017" name="Genome Announc.">
        <title>Draft Genome Sequences of Four Alkaliphilic Bacteria Belonging to the Anaerobacillus Genus.</title>
        <authorList>
            <person name="Bassil N.M."/>
            <person name="Lloyd J.R."/>
        </authorList>
    </citation>
    <scope>NUCLEOTIDE SEQUENCE [LARGE SCALE GENOMIC DNA]</scope>
    <source>
        <strain evidence="1 2">NB2006</strain>
    </source>
</reference>
<proteinExistence type="predicted"/>
<dbReference type="Pfam" id="PF00528">
    <property type="entry name" value="BPD_transp_1"/>
    <property type="match status" value="1"/>
</dbReference>
<dbReference type="GO" id="GO:0005886">
    <property type="term" value="C:plasma membrane"/>
    <property type="evidence" value="ECO:0007669"/>
    <property type="project" value="UniProtKB-SubCell"/>
</dbReference>
<dbReference type="OrthoDB" id="8557224at2"/>
<name>A0A7S7RE15_9BACI</name>
<protein>
    <submittedName>
        <fullName evidence="1">PhnE/PtxC family ABC transporter permease</fullName>
    </submittedName>
</protein>
<dbReference type="PANTHER" id="PTHR30043:SF1">
    <property type="entry name" value="ABC TRANSPORT SYSTEM PERMEASE PROTEIN P69"/>
    <property type="match status" value="1"/>
</dbReference>
<dbReference type="GO" id="GO:0055085">
    <property type="term" value="P:transmembrane transport"/>
    <property type="evidence" value="ECO:0007669"/>
    <property type="project" value="InterPro"/>
</dbReference>
<dbReference type="SUPFAM" id="SSF161098">
    <property type="entry name" value="MetI-like"/>
    <property type="match status" value="1"/>
</dbReference>
<organism evidence="1 2">
    <name type="scientific">Anaerobacillus isosaccharinicus</name>
    <dbReference type="NCBI Taxonomy" id="1532552"/>
    <lineage>
        <taxon>Bacteria</taxon>
        <taxon>Bacillati</taxon>
        <taxon>Bacillota</taxon>
        <taxon>Bacilli</taxon>
        <taxon>Bacillales</taxon>
        <taxon>Bacillaceae</taxon>
        <taxon>Anaerobacillus</taxon>
    </lineage>
</organism>
<evidence type="ECO:0000313" key="1">
    <source>
        <dbReference type="EMBL" id="QOY38583.2"/>
    </source>
</evidence>
<dbReference type="Gene3D" id="1.10.3720.10">
    <property type="entry name" value="MetI-like"/>
    <property type="match status" value="1"/>
</dbReference>
<dbReference type="PROSITE" id="PS50928">
    <property type="entry name" value="ABC_TM1"/>
    <property type="match status" value="1"/>
</dbReference>
<dbReference type="InterPro" id="IPR000515">
    <property type="entry name" value="MetI-like"/>
</dbReference>
<dbReference type="KEGG" id="aia:AWH56_012235"/>
<evidence type="ECO:0000313" key="2">
    <source>
        <dbReference type="Proteomes" id="UP000180175"/>
    </source>
</evidence>
<accession>A0A7S7RE15</accession>
<dbReference type="InterPro" id="IPR035906">
    <property type="entry name" value="MetI-like_sf"/>
</dbReference>
<gene>
    <name evidence="1" type="ORF">AWH56_012235</name>
</gene>